<comment type="similarity">
    <text evidence="5 20">Belongs to the LAMP family.</text>
</comment>
<name>A0A1S8WJP4_OPIVI</name>
<dbReference type="InterPro" id="IPR048528">
    <property type="entry name" value="Lamp2-like_luminal"/>
</dbReference>
<dbReference type="InterPro" id="IPR048524">
    <property type="entry name" value="Lamp2-like_TM"/>
</dbReference>
<evidence type="ECO:0000259" key="24">
    <source>
        <dbReference type="Pfam" id="PF01299"/>
    </source>
</evidence>
<feature type="chain" id="PRO_5012842903" description="Lysosome-associated membrane glycoprotein 5" evidence="23">
    <location>
        <begin position="18"/>
        <end position="289"/>
    </location>
</feature>
<dbReference type="Proteomes" id="UP000243686">
    <property type="component" value="Unassembled WGS sequence"/>
</dbReference>
<dbReference type="AlphaFoldDB" id="A0A1S8WJP4"/>
<keyword evidence="27" id="KW-1185">Reference proteome</keyword>
<evidence type="ECO:0000256" key="22">
    <source>
        <dbReference type="SAM" id="Phobius"/>
    </source>
</evidence>
<proteinExistence type="inferred from homology"/>
<evidence type="ECO:0000256" key="9">
    <source>
        <dbReference type="ARBA" id="ARBA00022989"/>
    </source>
</evidence>
<feature type="transmembrane region" description="Helical" evidence="22">
    <location>
        <begin position="255"/>
        <end position="277"/>
    </location>
</feature>
<dbReference type="GO" id="GO:0031902">
    <property type="term" value="C:late endosome membrane"/>
    <property type="evidence" value="ECO:0007669"/>
    <property type="project" value="TreeGrafter"/>
</dbReference>
<evidence type="ECO:0000256" key="1">
    <source>
        <dbReference type="ARBA" id="ARBA00004151"/>
    </source>
</evidence>
<evidence type="ECO:0000256" key="5">
    <source>
        <dbReference type="ARBA" id="ARBA00009644"/>
    </source>
</evidence>
<evidence type="ECO:0000256" key="3">
    <source>
        <dbReference type="ARBA" id="ARBA00004172"/>
    </source>
</evidence>
<evidence type="ECO:0000256" key="23">
    <source>
        <dbReference type="SAM" id="SignalP"/>
    </source>
</evidence>
<keyword evidence="13" id="KW-0966">Cell projection</keyword>
<evidence type="ECO:0000259" key="25">
    <source>
        <dbReference type="Pfam" id="PF21222"/>
    </source>
</evidence>
<comment type="function">
    <text evidence="16">Plays a role in short-term synaptic plasticity in a subset of GABAergic neurons in the brain.</text>
</comment>
<evidence type="ECO:0000256" key="17">
    <source>
        <dbReference type="ARBA" id="ARBA00060492"/>
    </source>
</evidence>
<keyword evidence="12" id="KW-0325">Glycoprotein</keyword>
<reference evidence="26 27" key="1">
    <citation type="submission" date="2015-03" db="EMBL/GenBank/DDBJ databases">
        <title>Draft genome of the nematode, Opisthorchis viverrini.</title>
        <authorList>
            <person name="Mitreva M."/>
        </authorList>
    </citation>
    <scope>NUCLEOTIDE SEQUENCE [LARGE SCALE GENOMIC DNA]</scope>
    <source>
        <strain evidence="26">Khon Kaen</strain>
    </source>
</reference>
<evidence type="ECO:0000256" key="19">
    <source>
        <dbReference type="ARBA" id="ARBA00076257"/>
    </source>
</evidence>
<dbReference type="GO" id="GO:0005886">
    <property type="term" value="C:plasma membrane"/>
    <property type="evidence" value="ECO:0007669"/>
    <property type="project" value="UniProtKB-SubCell"/>
</dbReference>
<keyword evidence="11 20" id="KW-0472">Membrane</keyword>
<gene>
    <name evidence="26" type="ORF">X801_09541</name>
</gene>
<keyword evidence="8" id="KW-0967">Endosome</keyword>
<evidence type="ECO:0000256" key="12">
    <source>
        <dbReference type="ARBA" id="ARBA00023180"/>
    </source>
</evidence>
<evidence type="ECO:0000256" key="7">
    <source>
        <dbReference type="ARBA" id="ARBA00022729"/>
    </source>
</evidence>
<evidence type="ECO:0000256" key="4">
    <source>
        <dbReference type="ARBA" id="ARBA00004279"/>
    </source>
</evidence>
<evidence type="ECO:0000256" key="13">
    <source>
        <dbReference type="ARBA" id="ARBA00023273"/>
    </source>
</evidence>
<dbReference type="Pfam" id="PF21222">
    <property type="entry name" value="Lamp2_2nd"/>
    <property type="match status" value="1"/>
</dbReference>
<dbReference type="InterPro" id="IPR002000">
    <property type="entry name" value="Lysosome-assoc_membr_glycop"/>
</dbReference>
<feature type="domain" description="Lysosome-associated membrane glycoprotein 2-like luminal" evidence="24">
    <location>
        <begin position="59"/>
        <end position="211"/>
    </location>
</feature>
<protein>
    <recommendedName>
        <fullName evidence="18">Lysosome-associated membrane glycoprotein 5</fullName>
    </recommendedName>
    <alternativeName>
        <fullName evidence="19">Lysosome-associated membrane protein 5</fullName>
    </alternativeName>
</protein>
<accession>A0A1S8WJP4</accession>
<evidence type="ECO:0000256" key="15">
    <source>
        <dbReference type="ARBA" id="ARBA00029428"/>
    </source>
</evidence>
<dbReference type="PANTHER" id="PTHR11506:SF35">
    <property type="entry name" value="LYSOSOME-ASSOCIATED MEMBRANE GLYCOPROTEIN 5"/>
    <property type="match status" value="1"/>
</dbReference>
<keyword evidence="7 23" id="KW-0732">Signal</keyword>
<evidence type="ECO:0000256" key="10">
    <source>
        <dbReference type="ARBA" id="ARBA00023018"/>
    </source>
</evidence>
<dbReference type="Pfam" id="PF01299">
    <property type="entry name" value="Lamp2-like_luminal"/>
    <property type="match status" value="1"/>
</dbReference>
<dbReference type="GO" id="GO:0005765">
    <property type="term" value="C:lysosomal membrane"/>
    <property type="evidence" value="ECO:0007669"/>
    <property type="project" value="TreeGrafter"/>
</dbReference>
<keyword evidence="14" id="KW-0968">Cytoplasmic vesicle</keyword>
<evidence type="ECO:0000256" key="11">
    <source>
        <dbReference type="ARBA" id="ARBA00023136"/>
    </source>
</evidence>
<comment type="subcellular location">
    <subcellularLocation>
        <location evidence="4">Cell projection</location>
        <location evidence="4">Dendrite</location>
    </subcellularLocation>
    <subcellularLocation>
        <location evidence="17">Cell projection</location>
        <location evidence="17">Growth cone membrane</location>
        <topology evidence="17">Single-pass type I membrane protein</topology>
    </subcellularLocation>
    <subcellularLocation>
        <location evidence="15">Cytoplasmic vesicle</location>
        <location evidence="15">Secretory vesicle</location>
        <location evidence="15">Synaptic vesicle membrane</location>
        <topology evidence="15">Single-pass type I membrane protein</topology>
    </subcellularLocation>
    <subcellularLocation>
        <location evidence="2">Early endosome membrane</location>
        <topology evidence="2">Single-pass type I membrane protein</topology>
    </subcellularLocation>
    <subcellularLocation>
        <location evidence="1">Endoplasmic reticulum-Golgi intermediate compartment membrane</location>
        <topology evidence="1">Single-pass type I membrane protein</topology>
    </subcellularLocation>
    <subcellularLocation>
        <location evidence="20">Membrane</location>
        <topology evidence="20">Single-pass type I membrane protein</topology>
    </subcellularLocation>
    <subcellularLocation>
        <location evidence="3">Recycling endosome</location>
    </subcellularLocation>
</comment>
<dbReference type="PROSITE" id="PS51407">
    <property type="entry name" value="LAMP_3"/>
    <property type="match status" value="1"/>
</dbReference>
<keyword evidence="9 22" id="KW-1133">Transmembrane helix</keyword>
<keyword evidence="10" id="KW-0770">Synapse</keyword>
<evidence type="ECO:0000313" key="26">
    <source>
        <dbReference type="EMBL" id="OON14666.1"/>
    </source>
</evidence>
<evidence type="ECO:0000256" key="2">
    <source>
        <dbReference type="ARBA" id="ARBA00004158"/>
    </source>
</evidence>
<comment type="caution">
    <text evidence="20">Lacks conserved residue(s) required for the propagation of feature annotation.</text>
</comment>
<evidence type="ECO:0000256" key="21">
    <source>
        <dbReference type="SAM" id="MobiDB-lite"/>
    </source>
</evidence>
<evidence type="ECO:0000313" key="27">
    <source>
        <dbReference type="Proteomes" id="UP000243686"/>
    </source>
</evidence>
<evidence type="ECO:0000256" key="14">
    <source>
        <dbReference type="ARBA" id="ARBA00023329"/>
    </source>
</evidence>
<feature type="signal peptide" evidence="23">
    <location>
        <begin position="1"/>
        <end position="17"/>
    </location>
</feature>
<dbReference type="PRINTS" id="PR00336">
    <property type="entry name" value="LYSASSOCTDMP"/>
</dbReference>
<dbReference type="EMBL" id="KV906488">
    <property type="protein sequence ID" value="OON14666.1"/>
    <property type="molecule type" value="Genomic_DNA"/>
</dbReference>
<evidence type="ECO:0000256" key="6">
    <source>
        <dbReference type="ARBA" id="ARBA00022692"/>
    </source>
</evidence>
<keyword evidence="6 20" id="KW-0812">Transmembrane</keyword>
<feature type="region of interest" description="Disordered" evidence="21">
    <location>
        <begin position="30"/>
        <end position="60"/>
    </location>
</feature>
<dbReference type="PANTHER" id="PTHR11506">
    <property type="entry name" value="LYSOSOME-ASSOCIATED MEMBRANE GLYCOPROTEIN"/>
    <property type="match status" value="1"/>
</dbReference>
<evidence type="ECO:0000256" key="20">
    <source>
        <dbReference type="PROSITE-ProRule" id="PRU00740"/>
    </source>
</evidence>
<sequence>MTTSVVLLLSLVPLLIGELMSESLNHFTVTDSQNTTKSTTTTPTSTSTSPPNTTVTPAPTVPSYNVSNGTDICLLVQMNIKLGITYFNTKGEPLMRNFYINSTRNFDVVTNGTCGIELETLMLTWWPEQPQVKDAPSWSLGLQFHKRADGHFSLDFMVLSYITNTSLFPDTNETSIHYVSRNGSQFTCPVGSYFQCMASQSSKLTKPSSVKDPIVQPEVFVTLSDLKAEAFRSGNTPTFVGSMRECSADYVPNKVVPIVVGVALAAMIIIALITFVISSRRRQRGYQEI</sequence>
<dbReference type="GO" id="GO:0072594">
    <property type="term" value="P:establishment of protein localization to organelle"/>
    <property type="evidence" value="ECO:0007669"/>
    <property type="project" value="TreeGrafter"/>
</dbReference>
<evidence type="ECO:0000256" key="18">
    <source>
        <dbReference type="ARBA" id="ARBA00074379"/>
    </source>
</evidence>
<evidence type="ECO:0000256" key="16">
    <source>
        <dbReference type="ARBA" id="ARBA00053950"/>
    </source>
</evidence>
<organism evidence="26 27">
    <name type="scientific">Opisthorchis viverrini</name>
    <name type="common">Southeast Asian liver fluke</name>
    <dbReference type="NCBI Taxonomy" id="6198"/>
    <lineage>
        <taxon>Eukaryota</taxon>
        <taxon>Metazoa</taxon>
        <taxon>Spiralia</taxon>
        <taxon>Lophotrochozoa</taxon>
        <taxon>Platyhelminthes</taxon>
        <taxon>Trematoda</taxon>
        <taxon>Digenea</taxon>
        <taxon>Opisthorchiida</taxon>
        <taxon>Opisthorchiata</taxon>
        <taxon>Opisthorchiidae</taxon>
        <taxon>Opisthorchis</taxon>
    </lineage>
</organism>
<dbReference type="Gene3D" id="2.40.160.110">
    <property type="match status" value="1"/>
</dbReference>
<feature type="domain" description="Lysosome-associated membrane glycoprotein 2-like transmembrane" evidence="25">
    <location>
        <begin position="256"/>
        <end position="287"/>
    </location>
</feature>
<evidence type="ECO:0000256" key="8">
    <source>
        <dbReference type="ARBA" id="ARBA00022753"/>
    </source>
</evidence>